<dbReference type="InterPro" id="IPR027417">
    <property type="entry name" value="P-loop_NTPase"/>
</dbReference>
<dbReference type="Proteomes" id="UP000070339">
    <property type="component" value="Unassembled WGS sequence"/>
</dbReference>
<organism evidence="6 7">
    <name type="scientific">Corynebacterium simulans</name>
    <dbReference type="NCBI Taxonomy" id="146827"/>
    <lineage>
        <taxon>Bacteria</taxon>
        <taxon>Bacillati</taxon>
        <taxon>Actinomycetota</taxon>
        <taxon>Actinomycetes</taxon>
        <taxon>Mycobacteriales</taxon>
        <taxon>Corynebacteriaceae</taxon>
        <taxon>Corynebacterium</taxon>
    </lineage>
</organism>
<dbReference type="EMBL" id="LTEB01000026">
    <property type="protein sequence ID" value="KXU18172.1"/>
    <property type="molecule type" value="Genomic_DNA"/>
</dbReference>
<evidence type="ECO:0000256" key="4">
    <source>
        <dbReference type="ARBA" id="ARBA00022840"/>
    </source>
</evidence>
<keyword evidence="3" id="KW-0547">Nucleotide-binding</keyword>
<comment type="caution">
    <text evidence="6">The sequence shown here is derived from an EMBL/GenBank/DDBJ whole genome shotgun (WGS) entry which is preliminary data.</text>
</comment>
<keyword evidence="4" id="KW-0067">ATP-binding</keyword>
<reference evidence="6 7" key="1">
    <citation type="journal article" date="2016" name="Int. J. Syst. Evol. Microbiol.">
        <title>Resolving the Complexity of Human Skin Metagenomes Using Single-Molecule Sequencing.</title>
        <authorList>
            <consortium name="NISC Comparative Sequencing Program"/>
            <person name="Tsai Y.C."/>
            <person name="Conlan S."/>
            <person name="Deming C."/>
            <person name="Segre J.A."/>
            <person name="Kong H.H."/>
            <person name="Korlach J."/>
            <person name="Oh J."/>
        </authorList>
    </citation>
    <scope>NUCLEOTIDE SEQUENCE [LARGE SCALE GENOMIC DNA]</scope>
    <source>
        <strain evidence="6 7">1B08</strain>
    </source>
</reference>
<name>A0ABR5V9L0_9CORY</name>
<evidence type="ECO:0000313" key="6">
    <source>
        <dbReference type="EMBL" id="KXU18172.1"/>
    </source>
</evidence>
<keyword evidence="2" id="KW-0813">Transport</keyword>
<dbReference type="SMART" id="SM00382">
    <property type="entry name" value="AAA"/>
    <property type="match status" value="1"/>
</dbReference>
<accession>A0ABR5V9L0</accession>
<gene>
    <name evidence="6" type="ORF">WM41_1189</name>
</gene>
<evidence type="ECO:0000256" key="2">
    <source>
        <dbReference type="ARBA" id="ARBA00022448"/>
    </source>
</evidence>
<dbReference type="SUPFAM" id="SSF52540">
    <property type="entry name" value="P-loop containing nucleoside triphosphate hydrolases"/>
    <property type="match status" value="2"/>
</dbReference>
<evidence type="ECO:0000313" key="7">
    <source>
        <dbReference type="Proteomes" id="UP000070339"/>
    </source>
</evidence>
<feature type="domain" description="AAA+ ATPase" evidence="5">
    <location>
        <begin position="206"/>
        <end position="362"/>
    </location>
</feature>
<comment type="similarity">
    <text evidence="1">Belongs to the ABC transporter superfamily.</text>
</comment>
<dbReference type="Gene3D" id="3.40.50.300">
    <property type="entry name" value="P-loop containing nucleotide triphosphate hydrolases"/>
    <property type="match status" value="2"/>
</dbReference>
<evidence type="ECO:0000256" key="3">
    <source>
        <dbReference type="ARBA" id="ARBA00022741"/>
    </source>
</evidence>
<dbReference type="RefSeq" id="WP_061922397.1">
    <property type="nucleotide sequence ID" value="NZ_LTEB01000026.1"/>
</dbReference>
<dbReference type="PANTHER" id="PTHR43553:SF1">
    <property type="entry name" value="ABC TRANSPORTER I FAMILY MEMBER 11, CHLOROPLASTIC"/>
    <property type="match status" value="1"/>
</dbReference>
<dbReference type="Pfam" id="PF00005">
    <property type="entry name" value="ABC_tran"/>
    <property type="match status" value="2"/>
</dbReference>
<proteinExistence type="inferred from homology"/>
<protein>
    <submittedName>
        <fullName evidence="6">ABC transporter family protein</fullName>
    </submittedName>
</protein>
<evidence type="ECO:0000259" key="5">
    <source>
        <dbReference type="SMART" id="SM00382"/>
    </source>
</evidence>
<dbReference type="InterPro" id="IPR050095">
    <property type="entry name" value="ECF_ABC_transporter_ATP-bd"/>
</dbReference>
<evidence type="ECO:0000256" key="1">
    <source>
        <dbReference type="ARBA" id="ARBA00005417"/>
    </source>
</evidence>
<keyword evidence="7" id="KW-1185">Reference proteome</keyword>
<dbReference type="InterPro" id="IPR003439">
    <property type="entry name" value="ABC_transporter-like_ATP-bd"/>
</dbReference>
<sequence length="364" mass="39713">MELKPGEIHTLRVAFEENADEVAQELARELGVNTVIGSFAAAHVTFLRDTVREELALALENQGRQCEEMAQRVDATLGDVDLDGTRNPATLSGGQTRRLALAQVAIARPEILIIVEPWAGLDAHSRERIAAYLGKLDQTAVVLVEHEMQMLAQDGQELEAIVPSGEAIVLDGIQAKRGGRRRRWWNLKPVDSKLFTVGPVDLRLQHGAVLWLRGDNGSGKTTLLRAMAGLDGNAPVHASTSLALQSPLDQIIEPTIAQWIGEGTLPEELLSQLSAEIAFDDHPLDVSMSQLRVAQIAHVVAQGREVVMLDEPDTLLDARGTTWVHRLMHHALARGAALVVTCHEPRFVEEIAAYAQVTSLALRC</sequence>
<dbReference type="InterPro" id="IPR003593">
    <property type="entry name" value="AAA+_ATPase"/>
</dbReference>
<dbReference type="PANTHER" id="PTHR43553">
    <property type="entry name" value="HEAVY METAL TRANSPORTER"/>
    <property type="match status" value="1"/>
</dbReference>